<dbReference type="GO" id="GO:0008959">
    <property type="term" value="F:phosphate acetyltransferase activity"/>
    <property type="evidence" value="ECO:0007669"/>
    <property type="project" value="UniProtKB-EC"/>
</dbReference>
<dbReference type="Gene3D" id="3.40.50.10950">
    <property type="match status" value="1"/>
</dbReference>
<dbReference type="Gene3D" id="3.40.50.10750">
    <property type="entry name" value="Isocitrate/Isopropylmalate dehydrogenase-like"/>
    <property type="match status" value="1"/>
</dbReference>
<dbReference type="AlphaFoldDB" id="A0A6J4LFN1"/>
<reference evidence="6" key="1">
    <citation type="submission" date="2020-02" db="EMBL/GenBank/DDBJ databases">
        <authorList>
            <person name="Meier V. D."/>
        </authorList>
    </citation>
    <scope>NUCLEOTIDE SEQUENCE</scope>
    <source>
        <strain evidence="6">AVDCRST_MAG40</strain>
    </source>
</reference>
<evidence type="ECO:0000313" key="6">
    <source>
        <dbReference type="EMBL" id="CAA9329465.1"/>
    </source>
</evidence>
<dbReference type="NCBIfam" id="NF007233">
    <property type="entry name" value="PRK09653.1"/>
    <property type="match status" value="1"/>
</dbReference>
<evidence type="ECO:0000256" key="1">
    <source>
        <dbReference type="ARBA" id="ARBA00005656"/>
    </source>
</evidence>
<feature type="domain" description="Phosphate acetyl/butaryl transferase" evidence="5">
    <location>
        <begin position="4"/>
        <end position="327"/>
    </location>
</feature>
<comment type="similarity">
    <text evidence="1">Belongs to the phosphate acetyltransferase and butyryltransferase family.</text>
</comment>
<organism evidence="6">
    <name type="scientific">uncultured Gemmatimonadaceae bacterium</name>
    <dbReference type="NCBI Taxonomy" id="246130"/>
    <lineage>
        <taxon>Bacteria</taxon>
        <taxon>Pseudomonadati</taxon>
        <taxon>Gemmatimonadota</taxon>
        <taxon>Gemmatimonadia</taxon>
        <taxon>Gemmatimonadales</taxon>
        <taxon>Gemmatimonadaceae</taxon>
        <taxon>environmental samples</taxon>
    </lineage>
</organism>
<dbReference type="InterPro" id="IPR012147">
    <property type="entry name" value="P_Ac_Bu_trans"/>
</dbReference>
<keyword evidence="3 6" id="KW-0808">Transferase</keyword>
<sequence length="354" mass="36562">MSTFIATLRARAAATRPRVVFPESADDRVLEAVRRLAAERIVHPVVVLDPAAPHTHAAWRGAGVELVDPTADPRRERAAADLLAVRGSKGLTPEAAAELALDPLHFADALVRHGDVEGCVAGAVYTTAMVLRTAIWLVGPAEGVRTVSSAFYMVARPFRGDPTGEGEVITFTDCAVVLAPTPEQLADIAIAAASDRRAIVGDEPRVAMLSFSTKGSGRGRQVAAVADAAALVRARAPGLAVDGELQGDAALVEAVARRKAPGSEVAGRANVLVFPPLDAGNIAYKLVQRMGGAEAIGPIIQGLARPCSDLSRGASVDDIINVAAVTALQAEAAARGRHAAPEALGAHHTPETGT</sequence>
<evidence type="ECO:0000256" key="4">
    <source>
        <dbReference type="ARBA" id="ARBA00023315"/>
    </source>
</evidence>
<proteinExistence type="inferred from homology"/>
<dbReference type="SUPFAM" id="SSF53659">
    <property type="entry name" value="Isocitrate/Isopropylmalate dehydrogenase-like"/>
    <property type="match status" value="1"/>
</dbReference>
<dbReference type="PANTHER" id="PTHR43356">
    <property type="entry name" value="PHOSPHATE ACETYLTRANSFERASE"/>
    <property type="match status" value="1"/>
</dbReference>
<keyword evidence="4 6" id="KW-0012">Acyltransferase</keyword>
<evidence type="ECO:0000256" key="2">
    <source>
        <dbReference type="ARBA" id="ARBA00012707"/>
    </source>
</evidence>
<dbReference type="PIRSF" id="PIRSF000428">
    <property type="entry name" value="P_Ac_trans"/>
    <property type="match status" value="1"/>
</dbReference>
<evidence type="ECO:0000259" key="5">
    <source>
        <dbReference type="Pfam" id="PF01515"/>
    </source>
</evidence>
<dbReference type="InterPro" id="IPR042112">
    <property type="entry name" value="P_AcTrfase_dom2"/>
</dbReference>
<dbReference type="EMBL" id="CADCTX010000574">
    <property type="protein sequence ID" value="CAA9329465.1"/>
    <property type="molecule type" value="Genomic_DNA"/>
</dbReference>
<gene>
    <name evidence="6" type="ORF">AVDCRST_MAG40-1845</name>
</gene>
<dbReference type="InterPro" id="IPR002505">
    <property type="entry name" value="PTA_PTB"/>
</dbReference>
<dbReference type="InterPro" id="IPR004614">
    <property type="entry name" value="P_AcTrfase"/>
</dbReference>
<evidence type="ECO:0000256" key="3">
    <source>
        <dbReference type="ARBA" id="ARBA00022679"/>
    </source>
</evidence>
<accession>A0A6J4LFN1</accession>
<protein>
    <recommendedName>
        <fullName evidence="2">phosphate acetyltransferase</fullName>
        <ecNumber evidence="2">2.3.1.8</ecNumber>
    </recommendedName>
</protein>
<name>A0A6J4LFN1_9BACT</name>
<dbReference type="InterPro" id="IPR042113">
    <property type="entry name" value="P_AcTrfase_dom1"/>
</dbReference>
<dbReference type="NCBIfam" id="TIGR00651">
    <property type="entry name" value="pta"/>
    <property type="match status" value="1"/>
</dbReference>
<dbReference type="PANTHER" id="PTHR43356:SF1">
    <property type="entry name" value="PHOSPHATE ACETYLTRANSFERASE EUTD"/>
    <property type="match status" value="1"/>
</dbReference>
<dbReference type="InterPro" id="IPR050500">
    <property type="entry name" value="Phos_Acetyltrans/Butyryltrans"/>
</dbReference>
<dbReference type="EC" id="2.3.1.8" evidence="2"/>
<dbReference type="Pfam" id="PF01515">
    <property type="entry name" value="PTA_PTB"/>
    <property type="match status" value="1"/>
</dbReference>